<evidence type="ECO:0008006" key="3">
    <source>
        <dbReference type="Google" id="ProtNLM"/>
    </source>
</evidence>
<dbReference type="Gene3D" id="3.40.50.300">
    <property type="entry name" value="P-loop containing nucleotide triphosphate hydrolases"/>
    <property type="match status" value="1"/>
</dbReference>
<dbReference type="SUPFAM" id="SSF52540">
    <property type="entry name" value="P-loop containing nucleoside triphosphate hydrolases"/>
    <property type="match status" value="1"/>
</dbReference>
<dbReference type="PANTHER" id="PTHR46743:SF2">
    <property type="entry name" value="TEICHOIC ACIDS EXPORT ATP-BINDING PROTEIN TAGH"/>
    <property type="match status" value="1"/>
</dbReference>
<keyword evidence="2" id="KW-1185">Reference proteome</keyword>
<reference evidence="1" key="2">
    <citation type="submission" date="2023-01" db="EMBL/GenBank/DDBJ databases">
        <title>Draft genome sequence of Sneathiella chinensis strain NBRC 103408.</title>
        <authorList>
            <person name="Sun Q."/>
            <person name="Mori K."/>
        </authorList>
    </citation>
    <scope>NUCLEOTIDE SEQUENCE</scope>
    <source>
        <strain evidence="1">NBRC 103408</strain>
    </source>
</reference>
<protein>
    <recommendedName>
        <fullName evidence="3">ABC transporter ATP-binding protein</fullName>
    </recommendedName>
</protein>
<organism evidence="1 2">
    <name type="scientific">Sneathiella chinensis</name>
    <dbReference type="NCBI Taxonomy" id="349750"/>
    <lineage>
        <taxon>Bacteria</taxon>
        <taxon>Pseudomonadati</taxon>
        <taxon>Pseudomonadota</taxon>
        <taxon>Alphaproteobacteria</taxon>
        <taxon>Sneathiellales</taxon>
        <taxon>Sneathiellaceae</taxon>
        <taxon>Sneathiella</taxon>
    </lineage>
</organism>
<accession>A0ABQ5U1M8</accession>
<proteinExistence type="predicted"/>
<dbReference type="PANTHER" id="PTHR46743">
    <property type="entry name" value="TEICHOIC ACIDS EXPORT ATP-BINDING PROTEIN TAGH"/>
    <property type="match status" value="1"/>
</dbReference>
<name>A0ABQ5U1M8_9PROT</name>
<dbReference type="EMBL" id="BSNF01000001">
    <property type="protein sequence ID" value="GLQ05759.1"/>
    <property type="molecule type" value="Genomic_DNA"/>
</dbReference>
<evidence type="ECO:0000313" key="1">
    <source>
        <dbReference type="EMBL" id="GLQ05759.1"/>
    </source>
</evidence>
<gene>
    <name evidence="1" type="ORF">GCM10007924_09800</name>
</gene>
<comment type="caution">
    <text evidence="1">The sequence shown here is derived from an EMBL/GenBank/DDBJ whole genome shotgun (WGS) entry which is preliminary data.</text>
</comment>
<dbReference type="InterPro" id="IPR050683">
    <property type="entry name" value="Bact_Polysacc_Export_ATP-bd"/>
</dbReference>
<reference evidence="1" key="1">
    <citation type="journal article" date="2014" name="Int. J. Syst. Evol. Microbiol.">
        <title>Complete genome of a new Firmicutes species belonging to the dominant human colonic microbiota ('Ruminococcus bicirculans') reveals two chromosomes and a selective capacity to utilize plant glucans.</title>
        <authorList>
            <consortium name="NISC Comparative Sequencing Program"/>
            <person name="Wegmann U."/>
            <person name="Louis P."/>
            <person name="Goesmann A."/>
            <person name="Henrissat B."/>
            <person name="Duncan S.H."/>
            <person name="Flint H.J."/>
        </authorList>
    </citation>
    <scope>NUCLEOTIDE SEQUENCE</scope>
    <source>
        <strain evidence="1">NBRC 103408</strain>
    </source>
</reference>
<dbReference type="InterPro" id="IPR027417">
    <property type="entry name" value="P-loop_NTPase"/>
</dbReference>
<sequence>MIAGVEQPDQGKIVRLAHLSWPIGFGGALHNALTGRQNVEFTARINSVDIEEATQYVEDFSELGKYLDEPVSTYSAGMRSRLAFGLSLSIDFDCYLIDEAISTGDKWFREKAALAFDERRQTSGVLFVSHNPGTVKRFCDKGLVLVESRLVPFSDLDEAIDFYNYGLLK</sequence>
<evidence type="ECO:0000313" key="2">
    <source>
        <dbReference type="Proteomes" id="UP001161409"/>
    </source>
</evidence>
<dbReference type="Proteomes" id="UP001161409">
    <property type="component" value="Unassembled WGS sequence"/>
</dbReference>